<protein>
    <submittedName>
        <fullName evidence="1">Uncharacterized protein</fullName>
    </submittedName>
</protein>
<reference evidence="1 2" key="1">
    <citation type="submission" date="2019-11" db="EMBL/GenBank/DDBJ databases">
        <authorList>
            <person name="Im W.T."/>
        </authorList>
    </citation>
    <scope>NUCLEOTIDE SEQUENCE [LARGE SCALE GENOMIC DNA]</scope>
    <source>
        <strain evidence="1 2">SB-02</strain>
    </source>
</reference>
<name>A0A6I6GWI9_9BACT</name>
<dbReference type="EMBL" id="CP046566">
    <property type="protein sequence ID" value="QGW29479.1"/>
    <property type="molecule type" value="Genomic_DNA"/>
</dbReference>
<organism evidence="1 2">
    <name type="scientific">Phnomibacter ginsenosidimutans</name>
    <dbReference type="NCBI Taxonomy" id="2676868"/>
    <lineage>
        <taxon>Bacteria</taxon>
        <taxon>Pseudomonadati</taxon>
        <taxon>Bacteroidota</taxon>
        <taxon>Chitinophagia</taxon>
        <taxon>Chitinophagales</taxon>
        <taxon>Chitinophagaceae</taxon>
        <taxon>Phnomibacter</taxon>
    </lineage>
</organism>
<keyword evidence="2" id="KW-1185">Reference proteome</keyword>
<evidence type="ECO:0000313" key="2">
    <source>
        <dbReference type="Proteomes" id="UP000426027"/>
    </source>
</evidence>
<dbReference type="KEGG" id="fls:GLV81_16425"/>
<proteinExistence type="predicted"/>
<dbReference type="AlphaFoldDB" id="A0A6I6GWI9"/>
<gene>
    <name evidence="1" type="ORF">GLV81_16425</name>
</gene>
<dbReference type="RefSeq" id="WP_157479831.1">
    <property type="nucleotide sequence ID" value="NZ_CP046566.1"/>
</dbReference>
<accession>A0A6I6GWI9</accession>
<dbReference type="Proteomes" id="UP000426027">
    <property type="component" value="Chromosome"/>
</dbReference>
<evidence type="ECO:0000313" key="1">
    <source>
        <dbReference type="EMBL" id="QGW29479.1"/>
    </source>
</evidence>
<sequence>MAGRQKVEVEVVICEQINGMVIEIKKKYSKKKKAALKQQAVAMQAAVRKAEKNAG</sequence>